<gene>
    <name evidence="2" type="ORF">S01H1_61300</name>
</gene>
<dbReference type="InterPro" id="IPR017946">
    <property type="entry name" value="PLC-like_Pdiesterase_TIM-brl"/>
</dbReference>
<accession>X0Y7X1</accession>
<reference evidence="2" key="1">
    <citation type="journal article" date="2014" name="Front. Microbiol.">
        <title>High frequency of phylogenetically diverse reductive dehalogenase-homologous genes in deep subseafloor sedimentary metagenomes.</title>
        <authorList>
            <person name="Kawai M."/>
            <person name="Futagami T."/>
            <person name="Toyoda A."/>
            <person name="Takaki Y."/>
            <person name="Nishi S."/>
            <person name="Hori S."/>
            <person name="Arai W."/>
            <person name="Tsubouchi T."/>
            <person name="Morono Y."/>
            <person name="Uchiyama I."/>
            <person name="Ito T."/>
            <person name="Fujiyama A."/>
            <person name="Inagaki F."/>
            <person name="Takami H."/>
        </authorList>
    </citation>
    <scope>NUCLEOTIDE SEQUENCE</scope>
    <source>
        <strain evidence="2">Expedition CK06-06</strain>
    </source>
</reference>
<dbReference type="InterPro" id="IPR030395">
    <property type="entry name" value="GP_PDE_dom"/>
</dbReference>
<comment type="caution">
    <text evidence="2">The sequence shown here is derived from an EMBL/GenBank/DDBJ whole genome shotgun (WGS) entry which is preliminary data.</text>
</comment>
<evidence type="ECO:0000313" key="2">
    <source>
        <dbReference type="EMBL" id="GAG32971.1"/>
    </source>
</evidence>
<dbReference type="GO" id="GO:0008081">
    <property type="term" value="F:phosphoric diester hydrolase activity"/>
    <property type="evidence" value="ECO:0007669"/>
    <property type="project" value="InterPro"/>
</dbReference>
<evidence type="ECO:0000259" key="1">
    <source>
        <dbReference type="PROSITE" id="PS51704"/>
    </source>
</evidence>
<dbReference type="EMBL" id="BARS01040183">
    <property type="protein sequence ID" value="GAG32971.1"/>
    <property type="molecule type" value="Genomic_DNA"/>
</dbReference>
<dbReference type="PROSITE" id="PS51704">
    <property type="entry name" value="GP_PDE"/>
    <property type="match status" value="1"/>
</dbReference>
<dbReference type="PANTHER" id="PTHR46211:SF14">
    <property type="entry name" value="GLYCEROPHOSPHODIESTER PHOSPHODIESTERASE"/>
    <property type="match status" value="1"/>
</dbReference>
<name>X0Y7X1_9ZZZZ</name>
<protein>
    <recommendedName>
        <fullName evidence="1">GP-PDE domain-containing protein</fullName>
    </recommendedName>
</protein>
<feature type="non-terminal residue" evidence="2">
    <location>
        <position position="1"/>
    </location>
</feature>
<sequence length="234" mass="27132">VPSRAPENTLPAFQEAFKAGVDCVELDVMETADGVLIVRHNYHLEEDTEGNGYVWELPYAAIADLNAAHRWGGKFSPTRIPRLEDILKVLPEDVFINIELKTRRWFNPGFEEQVIAMIRQHYLVKRTIVSSFNPLSLLKVRRLEPELAIGYIWRDTHVPWYLRRPYFVNLVHPDVFHPHVVVTTPEIVDKVHRRGMKVNVWTVNNRPMIQYLESIGVDGIFTDFPQLVLQADRA</sequence>
<dbReference type="PROSITE" id="PS50007">
    <property type="entry name" value="PIPLC_X_DOMAIN"/>
    <property type="match status" value="1"/>
</dbReference>
<dbReference type="Pfam" id="PF03009">
    <property type="entry name" value="GDPD"/>
    <property type="match status" value="1"/>
</dbReference>
<dbReference type="GO" id="GO:0006629">
    <property type="term" value="P:lipid metabolic process"/>
    <property type="evidence" value="ECO:0007669"/>
    <property type="project" value="InterPro"/>
</dbReference>
<dbReference type="SUPFAM" id="SSF51695">
    <property type="entry name" value="PLC-like phosphodiesterases"/>
    <property type="match status" value="1"/>
</dbReference>
<organism evidence="2">
    <name type="scientific">marine sediment metagenome</name>
    <dbReference type="NCBI Taxonomy" id="412755"/>
    <lineage>
        <taxon>unclassified sequences</taxon>
        <taxon>metagenomes</taxon>
        <taxon>ecological metagenomes</taxon>
    </lineage>
</organism>
<proteinExistence type="predicted"/>
<dbReference type="AlphaFoldDB" id="X0Y7X1"/>
<dbReference type="PANTHER" id="PTHR46211">
    <property type="entry name" value="GLYCEROPHOSPHORYL DIESTER PHOSPHODIESTERASE"/>
    <property type="match status" value="1"/>
</dbReference>
<dbReference type="Gene3D" id="3.20.20.190">
    <property type="entry name" value="Phosphatidylinositol (PI) phosphodiesterase"/>
    <property type="match status" value="1"/>
</dbReference>
<feature type="domain" description="GP-PDE" evidence="1">
    <location>
        <begin position="1"/>
        <end position="232"/>
    </location>
</feature>